<dbReference type="Pfam" id="PF14262">
    <property type="entry name" value="Cthe_2159"/>
    <property type="match status" value="1"/>
</dbReference>
<organism evidence="2 3">
    <name type="scientific">Hallerella succinigenes</name>
    <dbReference type="NCBI Taxonomy" id="1896222"/>
    <lineage>
        <taxon>Bacteria</taxon>
        <taxon>Pseudomonadati</taxon>
        <taxon>Fibrobacterota</taxon>
        <taxon>Fibrobacteria</taxon>
        <taxon>Fibrobacterales</taxon>
        <taxon>Fibrobacteraceae</taxon>
        <taxon>Hallerella</taxon>
    </lineage>
</organism>
<comment type="caution">
    <text evidence="2">The sequence shown here is derived from an EMBL/GenBank/DDBJ whole genome shotgun (WGS) entry which is preliminary data.</text>
</comment>
<keyword evidence="1" id="KW-0732">Signal</keyword>
<evidence type="ECO:0000313" key="3">
    <source>
        <dbReference type="Proteomes" id="UP000231134"/>
    </source>
</evidence>
<proteinExistence type="predicted"/>
<reference evidence="2 3" key="1">
    <citation type="submission" date="2017-11" db="EMBL/GenBank/DDBJ databases">
        <title>Animal gut microbial communities from fecal samples from Wisconsin, USA.</title>
        <authorList>
            <person name="Neumann A."/>
        </authorList>
    </citation>
    <scope>NUCLEOTIDE SEQUENCE [LARGE SCALE GENOMIC DNA]</scope>
    <source>
        <strain evidence="2 3">UWS3</strain>
    </source>
</reference>
<gene>
    <name evidence="2" type="ORF">BGX16_1975</name>
</gene>
<dbReference type="EMBL" id="PGEX01000001">
    <property type="protein sequence ID" value="PJJ41962.1"/>
    <property type="molecule type" value="Genomic_DNA"/>
</dbReference>
<evidence type="ECO:0000256" key="1">
    <source>
        <dbReference type="SAM" id="SignalP"/>
    </source>
</evidence>
<dbReference type="Proteomes" id="UP000231134">
    <property type="component" value="Unassembled WGS sequence"/>
</dbReference>
<accession>A0A2M9A8E3</accession>
<evidence type="ECO:0000313" key="2">
    <source>
        <dbReference type="EMBL" id="PJJ41962.1"/>
    </source>
</evidence>
<protein>
    <submittedName>
        <fullName evidence="2">Uncharacterized protein DUF4353</fullName>
    </submittedName>
</protein>
<dbReference type="PROSITE" id="PS51257">
    <property type="entry name" value="PROKAR_LIPOPROTEIN"/>
    <property type="match status" value="1"/>
</dbReference>
<keyword evidence="3" id="KW-1185">Reference proteome</keyword>
<dbReference type="InterPro" id="IPR025584">
    <property type="entry name" value="Cthe_2159"/>
</dbReference>
<feature type="signal peptide" evidence="1">
    <location>
        <begin position="1"/>
        <end position="32"/>
    </location>
</feature>
<dbReference type="RefSeq" id="WP_100425862.1">
    <property type="nucleotide sequence ID" value="NZ_PGEX01000001.1"/>
</dbReference>
<dbReference type="OrthoDB" id="9812829at2"/>
<feature type="chain" id="PRO_5014676750" evidence="1">
    <location>
        <begin position="33"/>
        <end position="728"/>
    </location>
</feature>
<dbReference type="AlphaFoldDB" id="A0A2M9A8E3"/>
<name>A0A2M9A8E3_9BACT</name>
<sequence>MKYFSKKLSLAASTAFGCVALFGCSSSDSNNAASTTGMTSVESAVDVCGDYTAYEDGLGNTYCIDKTTGAVIYSVLVDGSIVYTTLEESSAASSDASSTDVGTSSASTASNAVCGETTNPTSIVGDLYFYSDASGSYYYNITDASCTKVYLTVASSSSAAEVTSSETLATSSATATSSTTGVTTSSSSIASTGSTPVVTFSTSGVSVENNNNCVEIDGSVVKILCAGIYYFSGTSNDGQIMVTASTEDKVYLYLNGLTLTSSDAPIYSQSSDKTFIVAVSGTINTLKDGNSRTNVYSYTKDGETKTDTTGAVIYAKDDLTIKGSGTLNVTGNYNNGIHTTKDLKIKYDDEFGGAPTITVTTKNHALKGKNSVAIDGGTLTLTTSEGDGIKSDEDDATELAEGKGYIEITGGKITVNSGDKGIKASNYILIDDSVSVPTLTVVASGDSAKALKADSSIYIYAGTLNLTSKKDDGIHANANVYLEGGTVTVSALDDGVHADNNLYLNGATVNVTTSTEAFEGVYIYANAGITAVYGTDDGWNAAGGSKNEGASASTGNSWGGNMGGGAISTSVGYIVITGGYHYISVSGNDVDVLDANGTATQTGGVLILEILSRSGSSSGNLGGSGWGGGTGSGSCSTNQAGGLIDTDNGYTITGGVLLGFGSQTEEYPSCTATSYTNSNYYGSSSAAFKPQGSGSMIIYGGSVTSVSVVDVSSMTAVNFPNGLTYYYK</sequence>